<reference evidence="1" key="1">
    <citation type="submission" date="2021-02" db="EMBL/GenBank/DDBJ databases">
        <authorList>
            <person name="Bekaert M."/>
        </authorList>
    </citation>
    <scope>NUCLEOTIDE SEQUENCE</scope>
    <source>
        <strain evidence="1">IoA-00</strain>
    </source>
</reference>
<dbReference type="EMBL" id="HG994586">
    <property type="protein sequence ID" value="CAF2994884.1"/>
    <property type="molecule type" value="Genomic_DNA"/>
</dbReference>
<proteinExistence type="predicted"/>
<evidence type="ECO:0000313" key="1">
    <source>
        <dbReference type="EMBL" id="CAF2994884.1"/>
    </source>
</evidence>
<gene>
    <name evidence="1" type="ORF">LSAA_13048</name>
</gene>
<accession>A0A7R8D1J3</accession>
<dbReference type="AlphaFoldDB" id="A0A7R8D1J3"/>
<name>A0A7R8D1J3_LEPSM</name>
<dbReference type="Proteomes" id="UP000675881">
    <property type="component" value="Chromosome 7"/>
</dbReference>
<organism evidence="1 2">
    <name type="scientific">Lepeophtheirus salmonis</name>
    <name type="common">Salmon louse</name>
    <name type="synonym">Caligus salmonis</name>
    <dbReference type="NCBI Taxonomy" id="72036"/>
    <lineage>
        <taxon>Eukaryota</taxon>
        <taxon>Metazoa</taxon>
        <taxon>Ecdysozoa</taxon>
        <taxon>Arthropoda</taxon>
        <taxon>Crustacea</taxon>
        <taxon>Multicrustacea</taxon>
        <taxon>Hexanauplia</taxon>
        <taxon>Copepoda</taxon>
        <taxon>Siphonostomatoida</taxon>
        <taxon>Caligidae</taxon>
        <taxon>Lepeophtheirus</taxon>
    </lineage>
</organism>
<evidence type="ECO:0000313" key="2">
    <source>
        <dbReference type="Proteomes" id="UP000675881"/>
    </source>
</evidence>
<sequence>MYHICRMIFSCHLELEVTKGFGFHVYIQEMDFQGSEHSSGGGCNQDYLQFARDVLFFTTHSSPKYCGVRPKLNYTLYPYLLSTKSGGSDLARMYIEKKDSEMDIWVKLSSEHSRGPHYFCDEYVNCAWPGGDLATDEIFCRQGIYIGGSKDPYSSIGGDFTDYYNIPLIIVVIIMVLAALVAFAVGLRIFYRRFRKSDEINNEVVNDRHRVEELTELYDGGSPTPPPRTRLTNMPSAPPSYEDVVSNQVLMRNDQVVYDPPPIYTPT</sequence>
<dbReference type="OrthoDB" id="10557991at2759"/>
<keyword evidence="2" id="KW-1185">Reference proteome</keyword>
<protein>
    <submittedName>
        <fullName evidence="1">(salmon louse) hypothetical protein</fullName>
    </submittedName>
</protein>